<dbReference type="EMBL" id="FNXT01000942">
    <property type="protein sequence ID" value="SZX69639.1"/>
    <property type="molecule type" value="Genomic_DNA"/>
</dbReference>
<gene>
    <name evidence="3" type="ORF">BQ4739_LOCUS9933</name>
</gene>
<evidence type="ECO:0000256" key="2">
    <source>
        <dbReference type="SAM" id="SignalP"/>
    </source>
</evidence>
<organism evidence="3 4">
    <name type="scientific">Tetradesmus obliquus</name>
    <name type="common">Green alga</name>
    <name type="synonym">Acutodesmus obliquus</name>
    <dbReference type="NCBI Taxonomy" id="3088"/>
    <lineage>
        <taxon>Eukaryota</taxon>
        <taxon>Viridiplantae</taxon>
        <taxon>Chlorophyta</taxon>
        <taxon>core chlorophytes</taxon>
        <taxon>Chlorophyceae</taxon>
        <taxon>CS clade</taxon>
        <taxon>Sphaeropleales</taxon>
        <taxon>Scenedesmaceae</taxon>
        <taxon>Tetradesmus</taxon>
    </lineage>
</organism>
<feature type="compositionally biased region" description="Acidic residues" evidence="1">
    <location>
        <begin position="350"/>
        <end position="367"/>
    </location>
</feature>
<name>A0A383VXP8_TETOB</name>
<accession>A0A383VXP8</accession>
<feature type="compositionally biased region" description="Low complexity" evidence="1">
    <location>
        <begin position="372"/>
        <end position="381"/>
    </location>
</feature>
<evidence type="ECO:0000313" key="4">
    <source>
        <dbReference type="Proteomes" id="UP000256970"/>
    </source>
</evidence>
<feature type="region of interest" description="Disordered" evidence="1">
    <location>
        <begin position="216"/>
        <end position="251"/>
    </location>
</feature>
<feature type="compositionally biased region" description="Low complexity" evidence="1">
    <location>
        <begin position="299"/>
        <end position="321"/>
    </location>
</feature>
<keyword evidence="4" id="KW-1185">Reference proteome</keyword>
<feature type="chain" id="PRO_5017037412" description="Pherophorin domain-containing protein" evidence="2">
    <location>
        <begin position="24"/>
        <end position="467"/>
    </location>
</feature>
<reference evidence="3 4" key="1">
    <citation type="submission" date="2016-10" db="EMBL/GenBank/DDBJ databases">
        <authorList>
            <person name="Cai Z."/>
        </authorList>
    </citation>
    <scope>NUCLEOTIDE SEQUENCE [LARGE SCALE GENOMIC DNA]</scope>
</reference>
<protein>
    <recommendedName>
        <fullName evidence="5">Pherophorin domain-containing protein</fullName>
    </recommendedName>
</protein>
<keyword evidence="2" id="KW-0732">Signal</keyword>
<feature type="signal peptide" evidence="2">
    <location>
        <begin position="1"/>
        <end position="23"/>
    </location>
</feature>
<dbReference type="Proteomes" id="UP000256970">
    <property type="component" value="Unassembled WGS sequence"/>
</dbReference>
<dbReference type="AlphaFoldDB" id="A0A383VXP8"/>
<sequence length="467" mass="48565">MKPCVQLLAASLLLVCLCAPASAAVSLRQILQDGNPWKAYALQQRGDMRNSNSNDVKPRDLTYLPLSDSSAGLTIYATYDSTAGAITKISATGTYQFCAATPGETQCAAAAACTGRFATDNPCSVYGGLGPCGVALKGARKNNGGITPSSSGFSIKVDLRSAESGTCPRRRAAARRLLQTPPMLTSTQMVTPTTQLTTNTPMTTTTQMITPTLATVTNNDDDMEPDQTVNLDGVEDPSELKPTSTDDEDVNMPIPTPLPTTPNNPVKPVAMPGQVVPISMPTANTPIVTTTNTPILTTTTAPLAPQNPTNTPVVTTTNTPVVTPPPTNGQGDAMEPDQNTQYDDTLYNDNQDDTMDNQDDNEDDSDIDVTVTNTSGPQNTNSGGGQGGGKGKGKLSYCGGRCDVALLIKSSSSPDTCACFSGVTTAKVGRRAPRMASGNGGSNRGPVVKRWKCGDLVPKVGGSCACS</sequence>
<evidence type="ECO:0000313" key="3">
    <source>
        <dbReference type="EMBL" id="SZX69639.1"/>
    </source>
</evidence>
<feature type="region of interest" description="Disordered" evidence="1">
    <location>
        <begin position="299"/>
        <end position="390"/>
    </location>
</feature>
<proteinExistence type="predicted"/>
<evidence type="ECO:0000256" key="1">
    <source>
        <dbReference type="SAM" id="MobiDB-lite"/>
    </source>
</evidence>
<evidence type="ECO:0008006" key="5">
    <source>
        <dbReference type="Google" id="ProtNLM"/>
    </source>
</evidence>